<reference evidence="2" key="1">
    <citation type="submission" date="2009-07" db="EMBL/GenBank/DDBJ databases">
        <authorList>
            <person name="Weinstock G."/>
            <person name="Sodergren E."/>
            <person name="Clifton S."/>
            <person name="Fulton L."/>
            <person name="Fulton B."/>
            <person name="Courtney L."/>
            <person name="Fronick C."/>
            <person name="Harrison M."/>
            <person name="Strong C."/>
            <person name="Farmer C."/>
            <person name="Delahaunty K."/>
            <person name="Markovic C."/>
            <person name="Hall O."/>
            <person name="Minx P."/>
            <person name="Tomlinson C."/>
            <person name="Mitreva M."/>
            <person name="Nelson J."/>
            <person name="Hou S."/>
            <person name="Wollam A."/>
            <person name="Pepin K.H."/>
            <person name="Johnson M."/>
            <person name="Bhonagiri V."/>
            <person name="Nash W.E."/>
            <person name="Warren W."/>
            <person name="Chinwalla A."/>
            <person name="Mardis E.R."/>
            <person name="Wilson R.K."/>
        </authorList>
    </citation>
    <scope>NUCLEOTIDE SEQUENCE [LARGE SCALE GENOMIC DNA]</scope>
    <source>
        <strain evidence="2">DSM 14469</strain>
    </source>
</reference>
<proteinExistence type="predicted"/>
<protein>
    <recommendedName>
        <fullName evidence="1">DUF4180 domain-containing protein</fullName>
    </recommendedName>
</protein>
<name>C6LHV6_9FIRM</name>
<sequence>MWSFFIENFKKETIKMTIQQLEKNGTHIAWIPEKELLITDVQSALDLAATVKYETGCTSIILDKASVCGDFFILSTGLAGEILQKFTNYGIRAAFVGDYSGYTSKPLHDFIYESNHGRSFFFVPTKEEAIEKLCQ</sequence>
<dbReference type="eggNOG" id="ENOG5032Z57">
    <property type="taxonomic scope" value="Bacteria"/>
</dbReference>
<evidence type="ECO:0000313" key="3">
    <source>
        <dbReference type="Proteomes" id="UP000005561"/>
    </source>
</evidence>
<keyword evidence="3" id="KW-1185">Reference proteome</keyword>
<dbReference type="Proteomes" id="UP000005561">
    <property type="component" value="Unassembled WGS sequence"/>
</dbReference>
<organism evidence="2 3">
    <name type="scientific">Marvinbryantia formatexigens DSM 14469</name>
    <dbReference type="NCBI Taxonomy" id="478749"/>
    <lineage>
        <taxon>Bacteria</taxon>
        <taxon>Bacillati</taxon>
        <taxon>Bacillota</taxon>
        <taxon>Clostridia</taxon>
        <taxon>Lachnospirales</taxon>
        <taxon>Lachnospiraceae</taxon>
        <taxon>Marvinbryantia</taxon>
    </lineage>
</organism>
<dbReference type="STRING" id="168384.SAMN05660368_03837"/>
<dbReference type="InterPro" id="IPR025438">
    <property type="entry name" value="DUF4180"/>
</dbReference>
<accession>C6LHV6</accession>
<dbReference type="Pfam" id="PF13788">
    <property type="entry name" value="DUF4180"/>
    <property type="match status" value="1"/>
</dbReference>
<feature type="domain" description="DUF4180" evidence="1">
    <location>
        <begin position="24"/>
        <end position="133"/>
    </location>
</feature>
<evidence type="ECO:0000259" key="1">
    <source>
        <dbReference type="Pfam" id="PF13788"/>
    </source>
</evidence>
<gene>
    <name evidence="2" type="ORF">BRYFOR_08220</name>
</gene>
<evidence type="ECO:0000313" key="2">
    <source>
        <dbReference type="EMBL" id="EET59846.1"/>
    </source>
</evidence>
<comment type="caution">
    <text evidence="2">The sequence shown here is derived from an EMBL/GenBank/DDBJ whole genome shotgun (WGS) entry which is preliminary data.</text>
</comment>
<dbReference type="AlphaFoldDB" id="C6LHV6"/>
<dbReference type="EMBL" id="ACCL02000015">
    <property type="protein sequence ID" value="EET59846.1"/>
    <property type="molecule type" value="Genomic_DNA"/>
</dbReference>